<feature type="modified residue" description="N6-(pyridoxal phosphate)lysine" evidence="6">
    <location>
        <position position="252"/>
    </location>
</feature>
<comment type="pathway">
    <text evidence="6">Amino-acid biosynthesis; L-arginine biosynthesis; N(2)-acetyl-L-ornithine from L-glutamate: step 4/4.</text>
</comment>
<comment type="subunit">
    <text evidence="6">Homodimer.</text>
</comment>
<dbReference type="NCBIfam" id="NF002874">
    <property type="entry name" value="PRK03244.1"/>
    <property type="match status" value="1"/>
</dbReference>
<dbReference type="EC" id="2.6.1.11" evidence="6"/>
<dbReference type="RefSeq" id="WP_378207830.1">
    <property type="nucleotide sequence ID" value="NZ_JBHMBK010000075.1"/>
</dbReference>
<evidence type="ECO:0000256" key="5">
    <source>
        <dbReference type="ARBA" id="ARBA00023194"/>
    </source>
</evidence>
<comment type="catalytic activity">
    <reaction evidence="6">
        <text>N(2)-acetyl-L-ornithine + 2-oxoglutarate = N-acetyl-L-glutamate 5-semialdehyde + L-glutamate</text>
        <dbReference type="Rhea" id="RHEA:18049"/>
        <dbReference type="ChEBI" id="CHEBI:16810"/>
        <dbReference type="ChEBI" id="CHEBI:29123"/>
        <dbReference type="ChEBI" id="CHEBI:29985"/>
        <dbReference type="ChEBI" id="CHEBI:57805"/>
        <dbReference type="EC" id="2.6.1.11"/>
    </reaction>
</comment>
<keyword evidence="2 6" id="KW-0028">Amino-acid biosynthesis</keyword>
<proteinExistence type="inferred from homology"/>
<feature type="binding site" evidence="6">
    <location>
        <position position="281"/>
    </location>
    <ligand>
        <name>pyridoxal 5'-phosphate</name>
        <dbReference type="ChEBI" id="CHEBI:597326"/>
    </ligand>
</feature>
<dbReference type="Proteomes" id="UP001589535">
    <property type="component" value="Unassembled WGS sequence"/>
</dbReference>
<dbReference type="InterPro" id="IPR049704">
    <property type="entry name" value="Aminotrans_3_PPA_site"/>
</dbReference>
<dbReference type="NCBIfam" id="NF002325">
    <property type="entry name" value="PRK01278.1"/>
    <property type="match status" value="1"/>
</dbReference>
<evidence type="ECO:0000256" key="3">
    <source>
        <dbReference type="ARBA" id="ARBA00022679"/>
    </source>
</evidence>
<dbReference type="PANTHER" id="PTHR11986:SF79">
    <property type="entry name" value="ACETYLORNITHINE AMINOTRANSFERASE, MITOCHONDRIAL"/>
    <property type="match status" value="1"/>
</dbReference>
<comment type="cofactor">
    <cofactor evidence="6">
        <name>pyridoxal 5'-phosphate</name>
        <dbReference type="ChEBI" id="CHEBI:597326"/>
    </cofactor>
    <text evidence="6">Binds 1 pyridoxal phosphate per subunit.</text>
</comment>
<dbReference type="CDD" id="cd00610">
    <property type="entry name" value="OAT_like"/>
    <property type="match status" value="1"/>
</dbReference>
<feature type="binding site" evidence="6">
    <location>
        <position position="280"/>
    </location>
    <ligand>
        <name>N(2)-acetyl-L-ornithine</name>
        <dbReference type="ChEBI" id="CHEBI:57805"/>
    </ligand>
</feature>
<keyword evidence="8" id="KW-1185">Reference proteome</keyword>
<dbReference type="InterPro" id="IPR005814">
    <property type="entry name" value="Aminotrans_3"/>
</dbReference>
<evidence type="ECO:0000313" key="8">
    <source>
        <dbReference type="Proteomes" id="UP001589535"/>
    </source>
</evidence>
<accession>A0ABV5UJK4</accession>
<name>A0ABV5UJK4_9PSEU</name>
<dbReference type="GO" id="GO:0003992">
    <property type="term" value="F:N2-acetyl-L-ornithine:2-oxoglutarate 5-aminotransferase activity"/>
    <property type="evidence" value="ECO:0007669"/>
    <property type="project" value="UniProtKB-EC"/>
</dbReference>
<keyword evidence="3 6" id="KW-0808">Transferase</keyword>
<feature type="binding site" evidence="6">
    <location>
        <begin position="223"/>
        <end position="226"/>
    </location>
    <ligand>
        <name>pyridoxal 5'-phosphate</name>
        <dbReference type="ChEBI" id="CHEBI:597326"/>
    </ligand>
</feature>
<sequence length="400" mass="40413">MTDLESNVDGQAHWQSALMDNYGTPTLTLVRGEGAKVWDADGKEYVDLVGGIAVNALGHAHPAVVEAVTEQIKRLGHTSNLYVNPVAVELAEALLDVAGLTGHGKVLFVNSGAEANEAALKISRLTGRTKVVAAEGAFHGRTMGALTLTGQPGKRDAFKPLVPGVEHVPFGDVAALKAAVDTDTAAVFLEPVLGEAGVIPAPDGYLQAAREITKATGTLLVLDEVQTGLGRLGTWFGYQQAGVVPDVITLAKGLGGGLPLGAVIGVGAAGDLLKPGQHGTTFGGNPVCCAAGLAVLKTIAAEGLLDHVASLGKDIAAGVEALGHPLVAGVRGAGLLLGIALKQPVSAAVAQAVQAAGYLVNPVAPDTIRLAPPLVLDGDQAEGFLAALPDALDSTTKDSD</sequence>
<dbReference type="PROSITE" id="PS00600">
    <property type="entry name" value="AA_TRANSFER_CLASS_3"/>
    <property type="match status" value="1"/>
</dbReference>
<evidence type="ECO:0000256" key="2">
    <source>
        <dbReference type="ARBA" id="ARBA00022605"/>
    </source>
</evidence>
<dbReference type="InterPro" id="IPR004636">
    <property type="entry name" value="AcOrn/SuccOrn_fam"/>
</dbReference>
<protein>
    <recommendedName>
        <fullName evidence="6">Acetylornithine aminotransferase</fullName>
        <shortName evidence="6">ACOAT</shortName>
        <ecNumber evidence="6">2.6.1.11</ecNumber>
    </recommendedName>
</protein>
<dbReference type="Pfam" id="PF00202">
    <property type="entry name" value="Aminotran_3"/>
    <property type="match status" value="1"/>
</dbReference>
<gene>
    <name evidence="6" type="primary">argD</name>
    <name evidence="7" type="ORF">ACFFTO_44155</name>
</gene>
<comment type="subcellular location">
    <subcellularLocation>
        <location evidence="6">Cytoplasm</location>
    </subcellularLocation>
</comment>
<dbReference type="EMBL" id="JBHMBK010000075">
    <property type="protein sequence ID" value="MFB9691209.1"/>
    <property type="molecule type" value="Genomic_DNA"/>
</dbReference>
<dbReference type="PANTHER" id="PTHR11986">
    <property type="entry name" value="AMINOTRANSFERASE CLASS III"/>
    <property type="match status" value="1"/>
</dbReference>
<keyword evidence="1 6" id="KW-0032">Aminotransferase</keyword>
<organism evidence="7 8">
    <name type="scientific">Amycolatopsis plumensis</name>
    <dbReference type="NCBI Taxonomy" id="236508"/>
    <lineage>
        <taxon>Bacteria</taxon>
        <taxon>Bacillati</taxon>
        <taxon>Actinomycetota</taxon>
        <taxon>Actinomycetes</taxon>
        <taxon>Pseudonocardiales</taxon>
        <taxon>Pseudonocardiaceae</taxon>
        <taxon>Amycolatopsis</taxon>
    </lineage>
</organism>
<evidence type="ECO:0000256" key="4">
    <source>
        <dbReference type="ARBA" id="ARBA00022898"/>
    </source>
</evidence>
<reference evidence="7 8" key="1">
    <citation type="submission" date="2024-09" db="EMBL/GenBank/DDBJ databases">
        <authorList>
            <person name="Sun Q."/>
            <person name="Mori K."/>
        </authorList>
    </citation>
    <scope>NUCLEOTIDE SEQUENCE [LARGE SCALE GENOMIC DNA]</scope>
    <source>
        <strain evidence="7 8">JCM 13852</strain>
    </source>
</reference>
<dbReference type="SUPFAM" id="SSF53383">
    <property type="entry name" value="PLP-dependent transferases"/>
    <property type="match status" value="1"/>
</dbReference>
<evidence type="ECO:0000256" key="1">
    <source>
        <dbReference type="ARBA" id="ARBA00022576"/>
    </source>
</evidence>
<evidence type="ECO:0000256" key="6">
    <source>
        <dbReference type="HAMAP-Rule" id="MF_01107"/>
    </source>
</evidence>
<dbReference type="NCBIfam" id="TIGR00707">
    <property type="entry name" value="argD"/>
    <property type="match status" value="1"/>
</dbReference>
<keyword evidence="6" id="KW-0963">Cytoplasm</keyword>
<dbReference type="InterPro" id="IPR015422">
    <property type="entry name" value="PyrdxlP-dep_Trfase_small"/>
</dbReference>
<dbReference type="PIRSF" id="PIRSF000521">
    <property type="entry name" value="Transaminase_4ab_Lys_Orn"/>
    <property type="match status" value="1"/>
</dbReference>
<dbReference type="Gene3D" id="3.40.640.10">
    <property type="entry name" value="Type I PLP-dependent aspartate aminotransferase-like (Major domain)"/>
    <property type="match status" value="1"/>
</dbReference>
<comment type="caution">
    <text evidence="7">The sequence shown here is derived from an EMBL/GenBank/DDBJ whole genome shotgun (WGS) entry which is preliminary data.</text>
</comment>
<feature type="binding site" evidence="6">
    <location>
        <position position="141"/>
    </location>
    <ligand>
        <name>N(2)-acetyl-L-ornithine</name>
        <dbReference type="ChEBI" id="CHEBI:57805"/>
    </ligand>
</feature>
<dbReference type="InterPro" id="IPR015424">
    <property type="entry name" value="PyrdxlP-dep_Trfase"/>
</dbReference>
<dbReference type="InterPro" id="IPR050103">
    <property type="entry name" value="Class-III_PLP-dep_AT"/>
</dbReference>
<comment type="similarity">
    <text evidence="6">Belongs to the class-III pyridoxal-phosphate-dependent aminotransferase family. ArgD subfamily.</text>
</comment>
<comment type="miscellaneous">
    <text evidence="6">May also have succinyldiaminopimelate aminotransferase activity, thus carrying out the corresponding step in lysine biosynthesis.</text>
</comment>
<keyword evidence="5" id="KW-0045">Antibiotic biosynthesis</keyword>
<feature type="binding site" evidence="6">
    <location>
        <begin position="112"/>
        <end position="113"/>
    </location>
    <ligand>
        <name>pyridoxal 5'-phosphate</name>
        <dbReference type="ChEBI" id="CHEBI:597326"/>
    </ligand>
</feature>
<feature type="binding site" evidence="6">
    <location>
        <position position="138"/>
    </location>
    <ligand>
        <name>pyridoxal 5'-phosphate</name>
        <dbReference type="ChEBI" id="CHEBI:597326"/>
    </ligand>
</feature>
<dbReference type="InterPro" id="IPR015421">
    <property type="entry name" value="PyrdxlP-dep_Trfase_major"/>
</dbReference>
<keyword evidence="4 6" id="KW-0663">Pyridoxal phosphate</keyword>
<evidence type="ECO:0000313" key="7">
    <source>
        <dbReference type="EMBL" id="MFB9691209.1"/>
    </source>
</evidence>
<dbReference type="Gene3D" id="3.90.1150.10">
    <property type="entry name" value="Aspartate Aminotransferase, domain 1"/>
    <property type="match status" value="1"/>
</dbReference>
<keyword evidence="6" id="KW-0055">Arginine biosynthesis</keyword>
<dbReference type="HAMAP" id="MF_01107">
    <property type="entry name" value="ArgD_aminotrans_3"/>
    <property type="match status" value="1"/>
</dbReference>